<dbReference type="NCBIfam" id="TIGR01356">
    <property type="entry name" value="aroA"/>
    <property type="match status" value="1"/>
</dbReference>
<dbReference type="SUPFAM" id="SSF55205">
    <property type="entry name" value="EPT/RTPC-like"/>
    <property type="match status" value="1"/>
</dbReference>
<feature type="binding site" evidence="7">
    <location>
        <position position="171"/>
    </location>
    <ligand>
        <name>3-phosphoshikimate</name>
        <dbReference type="ChEBI" id="CHEBI:145989"/>
    </ligand>
</feature>
<feature type="binding site" evidence="7">
    <location>
        <position position="26"/>
    </location>
    <ligand>
        <name>3-phosphoshikimate</name>
        <dbReference type="ChEBI" id="CHEBI:145989"/>
    </ligand>
</feature>
<dbReference type="GO" id="GO:0008652">
    <property type="term" value="P:amino acid biosynthetic process"/>
    <property type="evidence" value="ECO:0007669"/>
    <property type="project" value="UniProtKB-KW"/>
</dbReference>
<feature type="binding site" evidence="7">
    <location>
        <position position="352"/>
    </location>
    <ligand>
        <name>3-phosphoshikimate</name>
        <dbReference type="ChEBI" id="CHEBI:145989"/>
    </ligand>
</feature>
<feature type="binding site" evidence="7">
    <location>
        <position position="124"/>
    </location>
    <ligand>
        <name>phosphoenolpyruvate</name>
        <dbReference type="ChEBI" id="CHEBI:58702"/>
    </ligand>
</feature>
<dbReference type="PANTHER" id="PTHR21090">
    <property type="entry name" value="AROM/DEHYDROQUINATE SYNTHASE"/>
    <property type="match status" value="1"/>
</dbReference>
<dbReference type="PROSITE" id="PS00104">
    <property type="entry name" value="EPSP_SYNTHASE_1"/>
    <property type="match status" value="1"/>
</dbReference>
<evidence type="ECO:0000313" key="10">
    <source>
        <dbReference type="Proteomes" id="UP000214561"/>
    </source>
</evidence>
<keyword evidence="5 7" id="KW-0057">Aromatic amino acid biosynthesis</keyword>
<accession>A0AB33CTX6</accession>
<dbReference type="PROSITE" id="PS00885">
    <property type="entry name" value="EPSP_SYNTHASE_2"/>
    <property type="match status" value="1"/>
</dbReference>
<gene>
    <name evidence="7 9" type="primary">aroA</name>
    <name evidence="9" type="ORF">AFA_11985</name>
</gene>
<feature type="binding site" evidence="7">
    <location>
        <position position="173"/>
    </location>
    <ligand>
        <name>phosphoenolpyruvate</name>
        <dbReference type="ChEBI" id="CHEBI:58702"/>
    </ligand>
</feature>
<dbReference type="EMBL" id="CP021641">
    <property type="protein sequence ID" value="ASR90110.1"/>
    <property type="molecule type" value="Genomic_DNA"/>
</dbReference>
<feature type="binding site" evidence="7">
    <location>
        <position position="425"/>
    </location>
    <ligand>
        <name>phosphoenolpyruvate</name>
        <dbReference type="ChEBI" id="CHEBI:58702"/>
    </ligand>
</feature>
<name>A0AB33CTX6_ALCFA</name>
<feature type="binding site" evidence="7">
    <location>
        <position position="172"/>
    </location>
    <ligand>
        <name>3-phosphoshikimate</name>
        <dbReference type="ChEBI" id="CHEBI:145989"/>
    </ligand>
</feature>
<evidence type="ECO:0000256" key="4">
    <source>
        <dbReference type="ARBA" id="ARBA00022679"/>
    </source>
</evidence>
<dbReference type="GO" id="GO:0009073">
    <property type="term" value="P:aromatic amino acid family biosynthetic process"/>
    <property type="evidence" value="ECO:0007669"/>
    <property type="project" value="UniProtKB-KW"/>
</dbReference>
<evidence type="ECO:0000256" key="5">
    <source>
        <dbReference type="ARBA" id="ARBA00023141"/>
    </source>
</evidence>
<feature type="binding site" evidence="7">
    <location>
        <position position="400"/>
    </location>
    <ligand>
        <name>phosphoenolpyruvate</name>
        <dbReference type="ChEBI" id="CHEBI:58702"/>
    </ligand>
</feature>
<evidence type="ECO:0000256" key="1">
    <source>
        <dbReference type="ARBA" id="ARBA00004811"/>
    </source>
</evidence>
<dbReference type="RefSeq" id="WP_094197124.1">
    <property type="nucleotide sequence ID" value="NZ_CP021641.1"/>
</dbReference>
<dbReference type="InterPro" id="IPR006264">
    <property type="entry name" value="EPSP_synthase"/>
</dbReference>
<keyword evidence="4 7" id="KW-0808">Transferase</keyword>
<proteinExistence type="inferred from homology"/>
<dbReference type="InterPro" id="IPR023193">
    <property type="entry name" value="EPSP_synthase_CS"/>
</dbReference>
<evidence type="ECO:0000256" key="2">
    <source>
        <dbReference type="ARBA" id="ARBA00009948"/>
    </source>
</evidence>
<dbReference type="InterPro" id="IPR001986">
    <property type="entry name" value="Enolpyruvate_Tfrase_dom"/>
</dbReference>
<keyword evidence="7" id="KW-0963">Cytoplasm</keyword>
<comment type="function">
    <text evidence="7">Catalyzes the transfer of the enolpyruvyl moiety of phosphoenolpyruvate (PEP) to the 5-hydroxyl of shikimate-3-phosphate (S3P) to produce enolpyruvyl shikimate-3-phosphate and inorganic phosphate.</text>
</comment>
<feature type="binding site" evidence="7">
    <location>
        <position position="203"/>
    </location>
    <ligand>
        <name>3-phosphoshikimate</name>
        <dbReference type="ChEBI" id="CHEBI:145989"/>
    </ligand>
</feature>
<comment type="pathway">
    <text evidence="1 7">Metabolic intermediate biosynthesis; chorismate biosynthesis; chorismate from D-erythrose 4-phosphate and phosphoenolpyruvate: step 6/7.</text>
</comment>
<dbReference type="InterPro" id="IPR013792">
    <property type="entry name" value="RNA3'P_cycl/enolpyr_Trfase_a/b"/>
</dbReference>
<dbReference type="CDD" id="cd01556">
    <property type="entry name" value="EPSP_synthase"/>
    <property type="match status" value="1"/>
</dbReference>
<evidence type="ECO:0000256" key="3">
    <source>
        <dbReference type="ARBA" id="ARBA00022605"/>
    </source>
</evidence>
<evidence type="ECO:0000313" key="9">
    <source>
        <dbReference type="EMBL" id="ASR90110.1"/>
    </source>
</evidence>
<feature type="binding site" evidence="7">
    <location>
        <position position="356"/>
    </location>
    <ligand>
        <name>phosphoenolpyruvate</name>
        <dbReference type="ChEBI" id="CHEBI:58702"/>
    </ligand>
</feature>
<keyword evidence="3 7" id="KW-0028">Amino-acid biosynthesis</keyword>
<dbReference type="GO" id="GO:0009423">
    <property type="term" value="P:chorismate biosynthetic process"/>
    <property type="evidence" value="ECO:0007669"/>
    <property type="project" value="UniProtKB-UniRule"/>
</dbReference>
<organism evidence="9 10">
    <name type="scientific">Alcaligenes faecalis</name>
    <dbReference type="NCBI Taxonomy" id="511"/>
    <lineage>
        <taxon>Bacteria</taxon>
        <taxon>Pseudomonadati</taxon>
        <taxon>Pseudomonadota</taxon>
        <taxon>Betaproteobacteria</taxon>
        <taxon>Burkholderiales</taxon>
        <taxon>Alcaligenaceae</taxon>
        <taxon>Alcaligenes</taxon>
    </lineage>
</organism>
<evidence type="ECO:0000256" key="6">
    <source>
        <dbReference type="ARBA" id="ARBA00044633"/>
    </source>
</evidence>
<feature type="binding site" evidence="7">
    <location>
        <position position="30"/>
    </location>
    <ligand>
        <name>3-phosphoshikimate</name>
        <dbReference type="ChEBI" id="CHEBI:145989"/>
    </ligand>
</feature>
<comment type="similarity">
    <text evidence="2 7">Belongs to the EPSP synthase family.</text>
</comment>
<dbReference type="Proteomes" id="UP000214561">
    <property type="component" value="Chromosome"/>
</dbReference>
<reference evidence="9 10" key="1">
    <citation type="submission" date="2017-05" db="EMBL/GenBank/DDBJ databases">
        <authorList>
            <person name="Qiu J.G."/>
            <person name="He J."/>
        </authorList>
    </citation>
    <scope>NUCLEOTIDE SEQUENCE [LARGE SCALE GENOMIC DNA]</scope>
    <source>
        <strain evidence="9 10">JQ135</strain>
    </source>
</reference>
<dbReference type="Pfam" id="PF00275">
    <property type="entry name" value="EPSP_synthase"/>
    <property type="match status" value="1"/>
</dbReference>
<feature type="binding site" evidence="7">
    <location>
        <position position="25"/>
    </location>
    <ligand>
        <name>phosphoenolpyruvate</name>
        <dbReference type="ChEBI" id="CHEBI:58702"/>
    </ligand>
</feature>
<dbReference type="GO" id="GO:0005737">
    <property type="term" value="C:cytoplasm"/>
    <property type="evidence" value="ECO:0007669"/>
    <property type="project" value="UniProtKB-SubCell"/>
</dbReference>
<feature type="domain" description="Enolpyruvate transferase" evidence="8">
    <location>
        <begin position="11"/>
        <end position="433"/>
    </location>
</feature>
<dbReference type="InterPro" id="IPR036968">
    <property type="entry name" value="Enolpyruvate_Tfrase_sf"/>
</dbReference>
<comment type="subunit">
    <text evidence="7">Monomer.</text>
</comment>
<dbReference type="Gene3D" id="3.65.10.10">
    <property type="entry name" value="Enolpyruvate transferase domain"/>
    <property type="match status" value="2"/>
</dbReference>
<comment type="catalytic activity">
    <reaction evidence="6">
        <text>3-phosphoshikimate + phosphoenolpyruvate = 5-O-(1-carboxyvinyl)-3-phosphoshikimate + phosphate</text>
        <dbReference type="Rhea" id="RHEA:21256"/>
        <dbReference type="ChEBI" id="CHEBI:43474"/>
        <dbReference type="ChEBI" id="CHEBI:57701"/>
        <dbReference type="ChEBI" id="CHEBI:58702"/>
        <dbReference type="ChEBI" id="CHEBI:145989"/>
        <dbReference type="EC" id="2.5.1.19"/>
    </reaction>
    <physiologicalReaction direction="left-to-right" evidence="6">
        <dbReference type="Rhea" id="RHEA:21257"/>
    </physiologicalReaction>
</comment>
<feature type="binding site" evidence="7">
    <location>
        <position position="325"/>
    </location>
    <ligand>
        <name>3-phosphoshikimate</name>
        <dbReference type="ChEBI" id="CHEBI:145989"/>
    </ligand>
</feature>
<feature type="active site" description="Proton acceptor" evidence="7">
    <location>
        <position position="325"/>
    </location>
</feature>
<feature type="binding site" evidence="7">
    <location>
        <position position="173"/>
    </location>
    <ligand>
        <name>3-phosphoshikimate</name>
        <dbReference type="ChEBI" id="CHEBI:145989"/>
    </ligand>
</feature>
<protein>
    <recommendedName>
        <fullName evidence="7">3-phosphoshikimate 1-carboxyvinyltransferase</fullName>
        <ecNumber evidence="7">2.5.1.19</ecNumber>
    </recommendedName>
    <alternativeName>
        <fullName evidence="7">5-enolpyruvylshikimate-3-phosphate synthase</fullName>
        <shortName evidence="7">EPSP synthase</shortName>
        <shortName evidence="7">EPSPS</shortName>
    </alternativeName>
</protein>
<feature type="binding site" evidence="7">
    <location>
        <position position="96"/>
    </location>
    <ligand>
        <name>phosphoenolpyruvate</name>
        <dbReference type="ChEBI" id="CHEBI:58702"/>
    </ligand>
</feature>
<feature type="binding site" evidence="7">
    <location>
        <position position="25"/>
    </location>
    <ligand>
        <name>3-phosphoshikimate</name>
        <dbReference type="ChEBI" id="CHEBI:145989"/>
    </ligand>
</feature>
<dbReference type="PIRSF" id="PIRSF000505">
    <property type="entry name" value="EPSPS"/>
    <property type="match status" value="1"/>
</dbReference>
<comment type="subcellular location">
    <subcellularLocation>
        <location evidence="7">Cytoplasm</location>
    </subcellularLocation>
</comment>
<dbReference type="GO" id="GO:0003866">
    <property type="term" value="F:3-phosphoshikimate 1-carboxyvinyltransferase activity"/>
    <property type="evidence" value="ECO:0007669"/>
    <property type="project" value="UniProtKB-UniRule"/>
</dbReference>
<comment type="caution">
    <text evidence="7">Lacks conserved residue(s) required for the propagation of feature annotation.</text>
</comment>
<dbReference type="HAMAP" id="MF_00210">
    <property type="entry name" value="EPSP_synth"/>
    <property type="match status" value="1"/>
</dbReference>
<dbReference type="AlphaFoldDB" id="A0AB33CTX6"/>
<sequence length="440" mass="46768">MSQSDSLVLNPVSRASGQLQLPGSKSISNRALLLAALAQGQTRLEGLLHSDDTRVMMAALQQMGVAVQDLGQGVVVIDGGAPFAHRDADLFLGNAGTAFRSLTAALGLMGGRFNLSGIARMHERPIGDLVDALRSLGAEVHYLGAEGYPPLAIGELAQADQRYVSVKGSVSSQFLTALLMAAPLLTARTGQPLRIEVQGELISQPYIEITLAMMARFGVQVERDGWSSFTVPADATYVSPGLYAVEGDASSASYFIALGTIGGGPLRIQGVGTESLQGDIQFADVAQAMGARIERHANELIVSGLSVAKGDKLKAFDLDFNHIPDAAMTAAAMAMFADGPCTLRNIASWRVKETDRIDAMQAELRKLGATVESGPDWLTVHPIAADQWRSASIETYDDHRIAMCFSLASFGPVPVTILDPACVSKTFPEYFSVFEQLVQA</sequence>
<evidence type="ECO:0000256" key="7">
    <source>
        <dbReference type="HAMAP-Rule" id="MF_00210"/>
    </source>
</evidence>
<dbReference type="PANTHER" id="PTHR21090:SF5">
    <property type="entry name" value="PENTAFUNCTIONAL AROM POLYPEPTIDE"/>
    <property type="match status" value="1"/>
</dbReference>
<dbReference type="KEGG" id="afq:AFA_11985"/>
<evidence type="ECO:0000259" key="8">
    <source>
        <dbReference type="Pfam" id="PF00275"/>
    </source>
</evidence>
<dbReference type="EC" id="2.5.1.19" evidence="7"/>